<keyword evidence="5 7" id="KW-1133">Transmembrane helix</keyword>
<evidence type="ECO:0000256" key="1">
    <source>
        <dbReference type="ARBA" id="ARBA00004651"/>
    </source>
</evidence>
<dbReference type="PANTHER" id="PTHR30250:SF10">
    <property type="entry name" value="LIPOPOLYSACCHARIDE BIOSYNTHESIS PROTEIN WZXC"/>
    <property type="match status" value="1"/>
</dbReference>
<feature type="transmembrane region" description="Helical" evidence="7">
    <location>
        <begin position="365"/>
        <end position="393"/>
    </location>
</feature>
<feature type="transmembrane region" description="Helical" evidence="7">
    <location>
        <begin position="414"/>
        <end position="442"/>
    </location>
</feature>
<reference evidence="8 9" key="1">
    <citation type="submission" date="2024-05" db="EMBL/GenBank/DDBJ databases">
        <title>Neorhizobium sp. Rsf11, a plant growth promoting and heavy metal resistant PAH-degrader.</title>
        <authorList>
            <person name="Golubev S.N."/>
            <person name="Muratova A.Y."/>
            <person name="Markelova M.I."/>
        </authorList>
    </citation>
    <scope>NUCLEOTIDE SEQUENCE [LARGE SCALE GENOMIC DNA]</scope>
    <source>
        <strain evidence="8 9">Rsf11</strain>
    </source>
</reference>
<dbReference type="RefSeq" id="WP_081952651.1">
    <property type="nucleotide sequence ID" value="NZ_JBEAAL010000025.1"/>
</dbReference>
<gene>
    <name evidence="8" type="ORF">ABK249_25555</name>
</gene>
<name>A0ABV0M8V3_9HYPH</name>
<proteinExistence type="inferred from homology"/>
<accession>A0ABV0M8V3</accession>
<feature type="transmembrane region" description="Helical" evidence="7">
    <location>
        <begin position="90"/>
        <end position="108"/>
    </location>
</feature>
<dbReference type="EMBL" id="JBEAAL010000025">
    <property type="protein sequence ID" value="MEQ1408302.1"/>
    <property type="molecule type" value="Genomic_DNA"/>
</dbReference>
<evidence type="ECO:0000256" key="6">
    <source>
        <dbReference type="ARBA" id="ARBA00023136"/>
    </source>
</evidence>
<evidence type="ECO:0000256" key="5">
    <source>
        <dbReference type="ARBA" id="ARBA00022989"/>
    </source>
</evidence>
<feature type="transmembrane region" description="Helical" evidence="7">
    <location>
        <begin position="454"/>
        <end position="475"/>
    </location>
</feature>
<keyword evidence="4 7" id="KW-0812">Transmembrane</keyword>
<comment type="subcellular location">
    <subcellularLocation>
        <location evidence="1">Cell membrane</location>
        <topology evidence="1">Multi-pass membrane protein</topology>
    </subcellularLocation>
</comment>
<dbReference type="InterPro" id="IPR050833">
    <property type="entry name" value="Poly_Biosynth_Transport"/>
</dbReference>
<keyword evidence="3" id="KW-1003">Cell membrane</keyword>
<comment type="similarity">
    <text evidence="2">Belongs to the polysaccharide synthase family.</text>
</comment>
<sequence length="506" mass="55063">MDRKVHRISERHMSTPRRAFIMSSIEQYLSLAINITVVAAMARLLTPDAIGHAVTGIGIGAIALSLREFVTPEFLIQRPQIEEKDLRTSFTMLFVLTVLITVGILIISNEIAQFYDSPELPLFLFLIMMSAFADVVSQPIVATLRRNMAFGVLAKIRSAALLVSASSTILLGFLGFGYISYAWATLAGAITLAGLSAFVSPHSLVLICRPSLESWRTVAAFGRFKGASQAVDRIYETVPQLILGKIISMSSVGLYNRANTLCGIPDRIVMSAFYAMAFPALAASVRGGGNIKKAYLNTLSYLSGLYWPGVLLIALTATPIVDLILGPQWGDAILLVRLLSLAAVFWFAVVVTNPLLLALGHNRDAFLSGFLCRCLALVLLCGASTYGITAMAASQFISLPAQMLISLYFARKHLGFTFAELMAAILPSVVVTFFSLMGPLAFLAFNGWNLQMNFLHFGLMLLTAAAGWLPGVIVANHPFLTEIRLILRTLSNAAPWLRRHFPALRA</sequence>
<comment type="caution">
    <text evidence="8">The sequence shown here is derived from an EMBL/GenBank/DDBJ whole genome shotgun (WGS) entry which is preliminary data.</text>
</comment>
<evidence type="ECO:0000256" key="3">
    <source>
        <dbReference type="ARBA" id="ARBA00022475"/>
    </source>
</evidence>
<keyword evidence="6 7" id="KW-0472">Membrane</keyword>
<evidence type="ECO:0000313" key="8">
    <source>
        <dbReference type="EMBL" id="MEQ1408302.1"/>
    </source>
</evidence>
<dbReference type="Pfam" id="PF13440">
    <property type="entry name" value="Polysacc_synt_3"/>
    <property type="match status" value="1"/>
</dbReference>
<feature type="transmembrane region" description="Helical" evidence="7">
    <location>
        <begin position="185"/>
        <end position="207"/>
    </location>
</feature>
<feature type="transmembrane region" description="Helical" evidence="7">
    <location>
        <begin position="50"/>
        <end position="70"/>
    </location>
</feature>
<evidence type="ECO:0000313" key="9">
    <source>
        <dbReference type="Proteomes" id="UP001496627"/>
    </source>
</evidence>
<feature type="transmembrane region" description="Helical" evidence="7">
    <location>
        <begin position="120"/>
        <end position="144"/>
    </location>
</feature>
<feature type="transmembrane region" description="Helical" evidence="7">
    <location>
        <begin position="156"/>
        <end position="179"/>
    </location>
</feature>
<feature type="transmembrane region" description="Helical" evidence="7">
    <location>
        <begin position="20"/>
        <end position="44"/>
    </location>
</feature>
<dbReference type="PANTHER" id="PTHR30250">
    <property type="entry name" value="PST FAMILY PREDICTED COLANIC ACID TRANSPORTER"/>
    <property type="match status" value="1"/>
</dbReference>
<dbReference type="Proteomes" id="UP001496627">
    <property type="component" value="Unassembled WGS sequence"/>
</dbReference>
<feature type="transmembrane region" description="Helical" evidence="7">
    <location>
        <begin position="338"/>
        <end position="359"/>
    </location>
</feature>
<protein>
    <submittedName>
        <fullName evidence="8">Oligosaccharide flippase family protein</fullName>
    </submittedName>
</protein>
<organism evidence="8 9">
    <name type="scientific">Neorhizobium phenanthreniclasticum</name>
    <dbReference type="NCBI Taxonomy" id="3157917"/>
    <lineage>
        <taxon>Bacteria</taxon>
        <taxon>Pseudomonadati</taxon>
        <taxon>Pseudomonadota</taxon>
        <taxon>Alphaproteobacteria</taxon>
        <taxon>Hyphomicrobiales</taxon>
        <taxon>Rhizobiaceae</taxon>
        <taxon>Rhizobium/Agrobacterium group</taxon>
        <taxon>Neorhizobium</taxon>
    </lineage>
</organism>
<evidence type="ECO:0000256" key="2">
    <source>
        <dbReference type="ARBA" id="ARBA00007430"/>
    </source>
</evidence>
<evidence type="ECO:0000256" key="4">
    <source>
        <dbReference type="ARBA" id="ARBA00022692"/>
    </source>
</evidence>
<evidence type="ECO:0000256" key="7">
    <source>
        <dbReference type="SAM" id="Phobius"/>
    </source>
</evidence>
<feature type="transmembrane region" description="Helical" evidence="7">
    <location>
        <begin position="305"/>
        <end position="326"/>
    </location>
</feature>
<keyword evidence="9" id="KW-1185">Reference proteome</keyword>